<feature type="signal peptide" evidence="1">
    <location>
        <begin position="1"/>
        <end position="19"/>
    </location>
</feature>
<comment type="caution">
    <text evidence="2">The sequence shown here is derived from an EMBL/GenBank/DDBJ whole genome shotgun (WGS) entry which is preliminary data.</text>
</comment>
<reference evidence="3" key="1">
    <citation type="journal article" date="2019" name="Int. J. Syst. Evol. Microbiol.">
        <title>The Global Catalogue of Microorganisms (GCM) 10K type strain sequencing project: providing services to taxonomists for standard genome sequencing and annotation.</title>
        <authorList>
            <consortium name="The Broad Institute Genomics Platform"/>
            <consortium name="The Broad Institute Genome Sequencing Center for Infectious Disease"/>
            <person name="Wu L."/>
            <person name="Ma J."/>
        </authorList>
    </citation>
    <scope>NUCLEOTIDE SEQUENCE [LARGE SCALE GENOMIC DNA]</scope>
    <source>
        <strain evidence="3">JCM 32305</strain>
    </source>
</reference>
<organism evidence="2 3">
    <name type="scientific">Shewanella ulleungensis</name>
    <dbReference type="NCBI Taxonomy" id="2282699"/>
    <lineage>
        <taxon>Bacteria</taxon>
        <taxon>Pseudomonadati</taxon>
        <taxon>Pseudomonadota</taxon>
        <taxon>Gammaproteobacteria</taxon>
        <taxon>Alteromonadales</taxon>
        <taxon>Shewanellaceae</taxon>
        <taxon>Shewanella</taxon>
    </lineage>
</organism>
<dbReference type="EMBL" id="BMQW01000002">
    <property type="protein sequence ID" value="GGP79156.1"/>
    <property type="molecule type" value="Genomic_DNA"/>
</dbReference>
<proteinExistence type="predicted"/>
<dbReference type="RefSeq" id="WP_188953864.1">
    <property type="nucleotide sequence ID" value="NZ_BMQW01000002.1"/>
</dbReference>
<sequence>MKSSLFLLSCAILSPAINANELPPILDFYPLCSPHIIDTTNDKIVYDIDPDLLASSSDGVLSHRDAYVQKAFVEIKRKAAAAGADAVIIDKLTVGGVVRSIDLQDDSSQVKSNTKQIHVITTAQYVTFCDDTQLSKDPTPYNSQGKSVSYTQTTVKLTMPNEGNVLKQAQKHQAPDAVITTDSAYGIHIGDSVDVLQQALGPHSIQLQLDNGATVYGYGRSLWFVVKDNRIEMITQDLGLLNGHGQNQIALSENYDGDNWVIANQVRQGDGFASVKAHLALKKQGDVYSVAGKNSRLILAFEDYNESLDNAAVSRLNSFAILPLTATDEHHVQFGNFDNIDITTLLTLAFKQAYTLQPQQLINQIQLTDNGPKVLVNSNVLLGFDRQGVVNSIKITESMFGAQTMSEFNAVLASYNLPAIKSQLLERYPNAEDNFDNIMLTKGTLMLSINFDSYDEDAQLIDLTLQF</sequence>
<protein>
    <recommendedName>
        <fullName evidence="4">Flagellar assembly protein T N-terminal domain-containing protein</fullName>
    </recommendedName>
</protein>
<keyword evidence="3" id="KW-1185">Reference proteome</keyword>
<accession>A0ABQ2QG18</accession>
<dbReference type="Proteomes" id="UP000654004">
    <property type="component" value="Unassembled WGS sequence"/>
</dbReference>
<evidence type="ECO:0000256" key="1">
    <source>
        <dbReference type="SAM" id="SignalP"/>
    </source>
</evidence>
<feature type="chain" id="PRO_5046062446" description="Flagellar assembly protein T N-terminal domain-containing protein" evidence="1">
    <location>
        <begin position="20"/>
        <end position="467"/>
    </location>
</feature>
<name>A0ABQ2QG18_9GAMM</name>
<evidence type="ECO:0000313" key="2">
    <source>
        <dbReference type="EMBL" id="GGP79156.1"/>
    </source>
</evidence>
<keyword evidence="1" id="KW-0732">Signal</keyword>
<gene>
    <name evidence="2" type="ORF">GCM10009410_09470</name>
</gene>
<evidence type="ECO:0000313" key="3">
    <source>
        <dbReference type="Proteomes" id="UP000654004"/>
    </source>
</evidence>
<evidence type="ECO:0008006" key="4">
    <source>
        <dbReference type="Google" id="ProtNLM"/>
    </source>
</evidence>